<dbReference type="AlphaFoldDB" id="A0A087TY54"/>
<reference evidence="1 2" key="1">
    <citation type="submission" date="2013-11" db="EMBL/GenBank/DDBJ databases">
        <title>Genome sequencing of Stegodyphus mimosarum.</title>
        <authorList>
            <person name="Bechsgaard J."/>
        </authorList>
    </citation>
    <scope>NUCLEOTIDE SEQUENCE [LARGE SCALE GENOMIC DNA]</scope>
</reference>
<feature type="non-terminal residue" evidence="1">
    <location>
        <position position="35"/>
    </location>
</feature>
<name>A0A087TY54_STEMI</name>
<organism evidence="1 2">
    <name type="scientific">Stegodyphus mimosarum</name>
    <name type="common">African social velvet spider</name>
    <dbReference type="NCBI Taxonomy" id="407821"/>
    <lineage>
        <taxon>Eukaryota</taxon>
        <taxon>Metazoa</taxon>
        <taxon>Ecdysozoa</taxon>
        <taxon>Arthropoda</taxon>
        <taxon>Chelicerata</taxon>
        <taxon>Arachnida</taxon>
        <taxon>Araneae</taxon>
        <taxon>Araneomorphae</taxon>
        <taxon>Entelegynae</taxon>
        <taxon>Eresoidea</taxon>
        <taxon>Eresidae</taxon>
        <taxon>Stegodyphus</taxon>
    </lineage>
</organism>
<sequence>MFVLCVLRQLLFNQTSRRRYQSMVKHNDDYACLFS</sequence>
<keyword evidence="2" id="KW-1185">Reference proteome</keyword>
<dbReference type="EMBL" id="KK117283">
    <property type="protein sequence ID" value="KFM70043.1"/>
    <property type="molecule type" value="Genomic_DNA"/>
</dbReference>
<protein>
    <submittedName>
        <fullName evidence="1">Uncharacterized protein</fullName>
    </submittedName>
</protein>
<proteinExistence type="predicted"/>
<gene>
    <name evidence="1" type="ORF">X975_26316</name>
</gene>
<evidence type="ECO:0000313" key="1">
    <source>
        <dbReference type="EMBL" id="KFM70043.1"/>
    </source>
</evidence>
<evidence type="ECO:0000313" key="2">
    <source>
        <dbReference type="Proteomes" id="UP000054359"/>
    </source>
</evidence>
<dbReference type="Proteomes" id="UP000054359">
    <property type="component" value="Unassembled WGS sequence"/>
</dbReference>
<accession>A0A087TY54</accession>